<keyword evidence="2" id="KW-0238">DNA-binding</keyword>
<dbReference type="Pfam" id="PF20240">
    <property type="entry name" value="DUF6597"/>
    <property type="match status" value="1"/>
</dbReference>
<dbReference type="SUPFAM" id="SSF46689">
    <property type="entry name" value="Homeodomain-like"/>
    <property type="match status" value="1"/>
</dbReference>
<evidence type="ECO:0000313" key="5">
    <source>
        <dbReference type="EMBL" id="MCX2559790.1"/>
    </source>
</evidence>
<organism evidence="5 6">
    <name type="scientific">Acetobacter farinalis</name>
    <dbReference type="NCBI Taxonomy" id="1260984"/>
    <lineage>
        <taxon>Bacteria</taxon>
        <taxon>Pseudomonadati</taxon>
        <taxon>Pseudomonadota</taxon>
        <taxon>Alphaproteobacteria</taxon>
        <taxon>Acetobacterales</taxon>
        <taxon>Acetobacteraceae</taxon>
        <taxon>Acetobacter</taxon>
    </lineage>
</organism>
<feature type="domain" description="HTH araC/xylS-type" evidence="4">
    <location>
        <begin position="150"/>
        <end position="250"/>
    </location>
</feature>
<evidence type="ECO:0000256" key="3">
    <source>
        <dbReference type="ARBA" id="ARBA00023163"/>
    </source>
</evidence>
<keyword evidence="6" id="KW-1185">Reference proteome</keyword>
<evidence type="ECO:0000259" key="4">
    <source>
        <dbReference type="PROSITE" id="PS01124"/>
    </source>
</evidence>
<dbReference type="InterPro" id="IPR009057">
    <property type="entry name" value="Homeodomain-like_sf"/>
</dbReference>
<dbReference type="InterPro" id="IPR018062">
    <property type="entry name" value="HTH_AraC-typ_CS"/>
</dbReference>
<sequence length="257" mass="28415">MDRAILSLPAGISTGRIVPSADLAPVVEHFWWVRWDTAEELVSEVLPYPSVHIVFEKQDATVTGLVSRKFMRTVQGQGEVFGIKFRPAMFRHFDSAPAHTLTDKTVPLDLSVWDRACIGMLLASASVAEKAAYAEAALRGIAQTVDPQPGFLRDLVEHVRAAPDMRSVSDLMRVSGLSERSLQRLFREYLGVPPKWVIQRFRLQEAAECLAKGGATLAAVAAELGYCDQAHFARDFRRVVGLAPRDFLARRQASGGR</sequence>
<keyword evidence="3" id="KW-0804">Transcription</keyword>
<dbReference type="PROSITE" id="PS01124">
    <property type="entry name" value="HTH_ARAC_FAMILY_2"/>
    <property type="match status" value="1"/>
</dbReference>
<evidence type="ECO:0000256" key="1">
    <source>
        <dbReference type="ARBA" id="ARBA00023015"/>
    </source>
</evidence>
<dbReference type="InterPro" id="IPR046532">
    <property type="entry name" value="DUF6597"/>
</dbReference>
<dbReference type="PROSITE" id="PS00041">
    <property type="entry name" value="HTH_ARAC_FAMILY_1"/>
    <property type="match status" value="1"/>
</dbReference>
<dbReference type="SMART" id="SM00342">
    <property type="entry name" value="HTH_ARAC"/>
    <property type="match status" value="1"/>
</dbReference>
<dbReference type="InterPro" id="IPR050204">
    <property type="entry name" value="AraC_XylS_family_regulators"/>
</dbReference>
<dbReference type="InterPro" id="IPR018060">
    <property type="entry name" value="HTH_AraC"/>
</dbReference>
<accession>A0ABT3Q3C4</accession>
<dbReference type="Proteomes" id="UP001526446">
    <property type="component" value="Unassembled WGS sequence"/>
</dbReference>
<evidence type="ECO:0000313" key="6">
    <source>
        <dbReference type="Proteomes" id="UP001526446"/>
    </source>
</evidence>
<name>A0ABT3Q3C4_9PROT</name>
<comment type="caution">
    <text evidence="5">The sequence shown here is derived from an EMBL/GenBank/DDBJ whole genome shotgun (WGS) entry which is preliminary data.</text>
</comment>
<dbReference type="Pfam" id="PF12833">
    <property type="entry name" value="HTH_18"/>
    <property type="match status" value="1"/>
</dbReference>
<keyword evidence="1" id="KW-0805">Transcription regulation</keyword>
<dbReference type="Gene3D" id="1.10.10.60">
    <property type="entry name" value="Homeodomain-like"/>
    <property type="match status" value="1"/>
</dbReference>
<protein>
    <submittedName>
        <fullName evidence="5">Helix-turn-helix domain-containing protein</fullName>
    </submittedName>
</protein>
<gene>
    <name evidence="5" type="ORF">OQ252_00035</name>
</gene>
<dbReference type="EMBL" id="JAPIUX010000001">
    <property type="protein sequence ID" value="MCX2559790.1"/>
    <property type="molecule type" value="Genomic_DNA"/>
</dbReference>
<reference evidence="5 6" key="1">
    <citation type="submission" date="2022-11" db="EMBL/GenBank/DDBJ databases">
        <title>Genome sequencing of Acetobacter type strain.</title>
        <authorList>
            <person name="Heo J."/>
            <person name="Lee D."/>
            <person name="Han B.-H."/>
            <person name="Hong S.-B."/>
            <person name="Kwon S.-W."/>
        </authorList>
    </citation>
    <scope>NUCLEOTIDE SEQUENCE [LARGE SCALE GENOMIC DNA]</scope>
    <source>
        <strain evidence="5 6">KACC 21251</strain>
    </source>
</reference>
<proteinExistence type="predicted"/>
<dbReference type="PANTHER" id="PTHR46796">
    <property type="entry name" value="HTH-TYPE TRANSCRIPTIONAL ACTIVATOR RHAS-RELATED"/>
    <property type="match status" value="1"/>
</dbReference>
<evidence type="ECO:0000256" key="2">
    <source>
        <dbReference type="ARBA" id="ARBA00023125"/>
    </source>
</evidence>